<accession>A0ABN9XK74</accession>
<evidence type="ECO:0000313" key="2">
    <source>
        <dbReference type="EMBL" id="CAK0900223.1"/>
    </source>
</evidence>
<feature type="non-terminal residue" evidence="2">
    <location>
        <position position="1"/>
    </location>
</feature>
<dbReference type="EMBL" id="CAUYUJ010020740">
    <property type="protein sequence ID" value="CAK0900223.1"/>
    <property type="molecule type" value="Genomic_DNA"/>
</dbReference>
<reference evidence="2" key="1">
    <citation type="submission" date="2023-10" db="EMBL/GenBank/DDBJ databases">
        <authorList>
            <person name="Chen Y."/>
            <person name="Shah S."/>
            <person name="Dougan E. K."/>
            <person name="Thang M."/>
            <person name="Chan C."/>
        </authorList>
    </citation>
    <scope>NUCLEOTIDE SEQUENCE [LARGE SCALE GENOMIC DNA]</scope>
</reference>
<evidence type="ECO:0000313" key="3">
    <source>
        <dbReference type="Proteomes" id="UP001189429"/>
    </source>
</evidence>
<protein>
    <submittedName>
        <fullName evidence="2">Uncharacterized protein</fullName>
    </submittedName>
</protein>
<name>A0ABN9XK74_9DINO</name>
<evidence type="ECO:0000256" key="1">
    <source>
        <dbReference type="SAM" id="MobiDB-lite"/>
    </source>
</evidence>
<dbReference type="Proteomes" id="UP001189429">
    <property type="component" value="Unassembled WGS sequence"/>
</dbReference>
<keyword evidence="3" id="KW-1185">Reference proteome</keyword>
<feature type="region of interest" description="Disordered" evidence="1">
    <location>
        <begin position="1"/>
        <end position="105"/>
    </location>
</feature>
<feature type="compositionally biased region" description="Polar residues" evidence="1">
    <location>
        <begin position="82"/>
        <end position="95"/>
    </location>
</feature>
<feature type="compositionally biased region" description="Basic and acidic residues" evidence="1">
    <location>
        <begin position="35"/>
        <end position="46"/>
    </location>
</feature>
<proteinExistence type="predicted"/>
<feature type="compositionally biased region" description="Basic residues" evidence="1">
    <location>
        <begin position="48"/>
        <end position="57"/>
    </location>
</feature>
<gene>
    <name evidence="2" type="ORF">PCOR1329_LOCUS77568</name>
</gene>
<comment type="caution">
    <text evidence="2">The sequence shown here is derived from an EMBL/GenBank/DDBJ whole genome shotgun (WGS) entry which is preliminary data.</text>
</comment>
<sequence length="105" mass="11638">AMQAQKSNERVMERQRGKDDDKRRRAGDARAAVAPKDDPKSEEPSHAQKPRSTRRRGAQTLVGTPTSPQPGEPWEALRLIQQAHSAPVTPQQQFGSIGEDEADKE</sequence>
<feature type="compositionally biased region" description="Basic and acidic residues" evidence="1">
    <location>
        <begin position="7"/>
        <end position="28"/>
    </location>
</feature>
<organism evidence="2 3">
    <name type="scientific">Prorocentrum cordatum</name>
    <dbReference type="NCBI Taxonomy" id="2364126"/>
    <lineage>
        <taxon>Eukaryota</taxon>
        <taxon>Sar</taxon>
        <taxon>Alveolata</taxon>
        <taxon>Dinophyceae</taxon>
        <taxon>Prorocentrales</taxon>
        <taxon>Prorocentraceae</taxon>
        <taxon>Prorocentrum</taxon>
    </lineage>
</organism>